<gene>
    <name evidence="2" type="ORF">PAXINDRAFT_163485</name>
</gene>
<dbReference type="Proteomes" id="UP000053647">
    <property type="component" value="Unassembled WGS sequence"/>
</dbReference>
<protein>
    <submittedName>
        <fullName evidence="2">Uncharacterized protein</fullName>
    </submittedName>
</protein>
<dbReference type="HOGENOM" id="CLU_051038_0_0_1"/>
<organism evidence="2 3">
    <name type="scientific">Paxillus involutus ATCC 200175</name>
    <dbReference type="NCBI Taxonomy" id="664439"/>
    <lineage>
        <taxon>Eukaryota</taxon>
        <taxon>Fungi</taxon>
        <taxon>Dikarya</taxon>
        <taxon>Basidiomycota</taxon>
        <taxon>Agaricomycotina</taxon>
        <taxon>Agaricomycetes</taxon>
        <taxon>Agaricomycetidae</taxon>
        <taxon>Boletales</taxon>
        <taxon>Paxilineae</taxon>
        <taxon>Paxillaceae</taxon>
        <taxon>Paxillus</taxon>
    </lineage>
</organism>
<accession>A0A0C9TFE3</accession>
<sequence>MTRGKPAKTIVVTVPRHGAQRIGHKFSLAVESLVRKENASKSESAKYKRRVRYQHNSDPPTGSLTQAIESASEWNSLLMTARAERGPQWDVGTQQFQVDHGSDLYYDPTPLLEALKQQRPREDYHNQIPARPGSMQPPDPRYESPRITRNPSASAGQQNYAYGSPRHPQHQTAQFNAIPPGHFYGDPRTGGGMGSMSPDVRRRSGRVGPEEGFISLHGP</sequence>
<evidence type="ECO:0000256" key="1">
    <source>
        <dbReference type="SAM" id="MobiDB-lite"/>
    </source>
</evidence>
<keyword evidence="3" id="KW-1185">Reference proteome</keyword>
<dbReference type="OrthoDB" id="5550090at2759"/>
<evidence type="ECO:0000313" key="2">
    <source>
        <dbReference type="EMBL" id="KIJ14330.1"/>
    </source>
</evidence>
<dbReference type="EMBL" id="KN819344">
    <property type="protein sequence ID" value="KIJ14330.1"/>
    <property type="molecule type" value="Genomic_DNA"/>
</dbReference>
<name>A0A0C9TFE3_PAXIN</name>
<proteinExistence type="predicted"/>
<feature type="region of interest" description="Disordered" evidence="1">
    <location>
        <begin position="119"/>
        <end position="219"/>
    </location>
</feature>
<feature type="compositionally biased region" description="Polar residues" evidence="1">
    <location>
        <begin position="54"/>
        <end position="64"/>
    </location>
</feature>
<dbReference type="AlphaFoldDB" id="A0A0C9TFE3"/>
<reference evidence="2 3" key="1">
    <citation type="submission" date="2014-06" db="EMBL/GenBank/DDBJ databases">
        <authorList>
            <consortium name="DOE Joint Genome Institute"/>
            <person name="Kuo A."/>
            <person name="Kohler A."/>
            <person name="Nagy L.G."/>
            <person name="Floudas D."/>
            <person name="Copeland A."/>
            <person name="Barry K.W."/>
            <person name="Cichocki N."/>
            <person name="Veneault-Fourrey C."/>
            <person name="LaButti K."/>
            <person name="Lindquist E.A."/>
            <person name="Lipzen A."/>
            <person name="Lundell T."/>
            <person name="Morin E."/>
            <person name="Murat C."/>
            <person name="Sun H."/>
            <person name="Tunlid A."/>
            <person name="Henrissat B."/>
            <person name="Grigoriev I.V."/>
            <person name="Hibbett D.S."/>
            <person name="Martin F."/>
            <person name="Nordberg H.P."/>
            <person name="Cantor M.N."/>
            <person name="Hua S.X."/>
        </authorList>
    </citation>
    <scope>NUCLEOTIDE SEQUENCE [LARGE SCALE GENOMIC DNA]</scope>
    <source>
        <strain evidence="2 3">ATCC 200175</strain>
    </source>
</reference>
<feature type="compositionally biased region" description="Polar residues" evidence="1">
    <location>
        <begin position="147"/>
        <end position="161"/>
    </location>
</feature>
<feature type="region of interest" description="Disordered" evidence="1">
    <location>
        <begin position="37"/>
        <end position="64"/>
    </location>
</feature>
<evidence type="ECO:0000313" key="3">
    <source>
        <dbReference type="Proteomes" id="UP000053647"/>
    </source>
</evidence>
<reference evidence="3" key="2">
    <citation type="submission" date="2015-01" db="EMBL/GenBank/DDBJ databases">
        <title>Evolutionary Origins and Diversification of the Mycorrhizal Mutualists.</title>
        <authorList>
            <consortium name="DOE Joint Genome Institute"/>
            <consortium name="Mycorrhizal Genomics Consortium"/>
            <person name="Kohler A."/>
            <person name="Kuo A."/>
            <person name="Nagy L.G."/>
            <person name="Floudas D."/>
            <person name="Copeland A."/>
            <person name="Barry K.W."/>
            <person name="Cichocki N."/>
            <person name="Veneault-Fourrey C."/>
            <person name="LaButti K."/>
            <person name="Lindquist E.A."/>
            <person name="Lipzen A."/>
            <person name="Lundell T."/>
            <person name="Morin E."/>
            <person name="Murat C."/>
            <person name="Riley R."/>
            <person name="Ohm R."/>
            <person name="Sun H."/>
            <person name="Tunlid A."/>
            <person name="Henrissat B."/>
            <person name="Grigoriev I.V."/>
            <person name="Hibbett D.S."/>
            <person name="Martin F."/>
        </authorList>
    </citation>
    <scope>NUCLEOTIDE SEQUENCE [LARGE SCALE GENOMIC DNA]</scope>
    <source>
        <strain evidence="3">ATCC 200175</strain>
    </source>
</reference>
<feature type="compositionally biased region" description="Basic and acidic residues" evidence="1">
    <location>
        <begin position="37"/>
        <end position="46"/>
    </location>
</feature>